<feature type="compositionally biased region" description="Basic and acidic residues" evidence="1">
    <location>
        <begin position="62"/>
        <end position="80"/>
    </location>
</feature>
<evidence type="ECO:0000256" key="1">
    <source>
        <dbReference type="SAM" id="MobiDB-lite"/>
    </source>
</evidence>
<protein>
    <submittedName>
        <fullName evidence="2">Uncharacterized protein</fullName>
    </submittedName>
</protein>
<accession>A0AAV9DXM8</accession>
<dbReference type="Proteomes" id="UP001180020">
    <property type="component" value="Unassembled WGS sequence"/>
</dbReference>
<reference evidence="2" key="2">
    <citation type="submission" date="2023-06" db="EMBL/GenBank/DDBJ databases">
        <authorList>
            <person name="Ma L."/>
            <person name="Liu K.-W."/>
            <person name="Li Z."/>
            <person name="Hsiao Y.-Y."/>
            <person name="Qi Y."/>
            <person name="Fu T."/>
            <person name="Tang G."/>
            <person name="Zhang D."/>
            <person name="Sun W.-H."/>
            <person name="Liu D.-K."/>
            <person name="Li Y."/>
            <person name="Chen G.-Z."/>
            <person name="Liu X.-D."/>
            <person name="Liao X.-Y."/>
            <person name="Jiang Y.-T."/>
            <person name="Yu X."/>
            <person name="Hao Y."/>
            <person name="Huang J."/>
            <person name="Zhao X.-W."/>
            <person name="Ke S."/>
            <person name="Chen Y.-Y."/>
            <person name="Wu W.-L."/>
            <person name="Hsu J.-L."/>
            <person name="Lin Y.-F."/>
            <person name="Huang M.-D."/>
            <person name="Li C.-Y."/>
            <person name="Huang L."/>
            <person name="Wang Z.-W."/>
            <person name="Zhao X."/>
            <person name="Zhong W.-Y."/>
            <person name="Peng D.-H."/>
            <person name="Ahmad S."/>
            <person name="Lan S."/>
            <person name="Zhang J.-S."/>
            <person name="Tsai W.-C."/>
            <person name="Van De Peer Y."/>
            <person name="Liu Z.-J."/>
        </authorList>
    </citation>
    <scope>NUCLEOTIDE SEQUENCE</scope>
    <source>
        <strain evidence="2">CP</strain>
        <tissue evidence="2">Leaves</tissue>
    </source>
</reference>
<name>A0AAV9DXM8_ACOCL</name>
<gene>
    <name evidence="2" type="ORF">QJS10_CPA10g01805</name>
</gene>
<comment type="caution">
    <text evidence="2">The sequence shown here is derived from an EMBL/GenBank/DDBJ whole genome shotgun (WGS) entry which is preliminary data.</text>
</comment>
<sequence>MKMNPKSNGLDLVRRRRSKFWSVLVVEGGDVRWSLRWLKKGRSTMEERGSLRLAMVVEGEEQLSRSKKERGSRAGDDMEREVLTWNGASQWQWKE</sequence>
<keyword evidence="3" id="KW-1185">Reference proteome</keyword>
<dbReference type="AlphaFoldDB" id="A0AAV9DXM8"/>
<feature type="region of interest" description="Disordered" evidence="1">
    <location>
        <begin position="60"/>
        <end position="80"/>
    </location>
</feature>
<dbReference type="EMBL" id="JAUJYO010000010">
    <property type="protein sequence ID" value="KAK1306073.1"/>
    <property type="molecule type" value="Genomic_DNA"/>
</dbReference>
<evidence type="ECO:0000313" key="2">
    <source>
        <dbReference type="EMBL" id="KAK1306073.1"/>
    </source>
</evidence>
<evidence type="ECO:0000313" key="3">
    <source>
        <dbReference type="Proteomes" id="UP001180020"/>
    </source>
</evidence>
<reference evidence="2" key="1">
    <citation type="journal article" date="2023" name="Nat. Commun.">
        <title>Diploid and tetraploid genomes of Acorus and the evolution of monocots.</title>
        <authorList>
            <person name="Ma L."/>
            <person name="Liu K.W."/>
            <person name="Li Z."/>
            <person name="Hsiao Y.Y."/>
            <person name="Qi Y."/>
            <person name="Fu T."/>
            <person name="Tang G.D."/>
            <person name="Zhang D."/>
            <person name="Sun W.H."/>
            <person name="Liu D.K."/>
            <person name="Li Y."/>
            <person name="Chen G.Z."/>
            <person name="Liu X.D."/>
            <person name="Liao X.Y."/>
            <person name="Jiang Y.T."/>
            <person name="Yu X."/>
            <person name="Hao Y."/>
            <person name="Huang J."/>
            <person name="Zhao X.W."/>
            <person name="Ke S."/>
            <person name="Chen Y.Y."/>
            <person name="Wu W.L."/>
            <person name="Hsu J.L."/>
            <person name="Lin Y.F."/>
            <person name="Huang M.D."/>
            <person name="Li C.Y."/>
            <person name="Huang L."/>
            <person name="Wang Z.W."/>
            <person name="Zhao X."/>
            <person name="Zhong W.Y."/>
            <person name="Peng D.H."/>
            <person name="Ahmad S."/>
            <person name="Lan S."/>
            <person name="Zhang J.S."/>
            <person name="Tsai W.C."/>
            <person name="Van de Peer Y."/>
            <person name="Liu Z.J."/>
        </authorList>
    </citation>
    <scope>NUCLEOTIDE SEQUENCE</scope>
    <source>
        <strain evidence="2">CP</strain>
    </source>
</reference>
<organism evidence="2 3">
    <name type="scientific">Acorus calamus</name>
    <name type="common">Sweet flag</name>
    <dbReference type="NCBI Taxonomy" id="4465"/>
    <lineage>
        <taxon>Eukaryota</taxon>
        <taxon>Viridiplantae</taxon>
        <taxon>Streptophyta</taxon>
        <taxon>Embryophyta</taxon>
        <taxon>Tracheophyta</taxon>
        <taxon>Spermatophyta</taxon>
        <taxon>Magnoliopsida</taxon>
        <taxon>Liliopsida</taxon>
        <taxon>Acoraceae</taxon>
        <taxon>Acorus</taxon>
    </lineage>
</organism>
<proteinExistence type="predicted"/>